<evidence type="ECO:0000259" key="3">
    <source>
        <dbReference type="PROSITE" id="PS50222"/>
    </source>
</evidence>
<dbReference type="CDD" id="cd00051">
    <property type="entry name" value="EFh"/>
    <property type="match status" value="1"/>
</dbReference>
<proteinExistence type="predicted"/>
<dbReference type="SMART" id="SM00054">
    <property type="entry name" value="EFh"/>
    <property type="match status" value="2"/>
</dbReference>
<feature type="domain" description="EF-hand" evidence="3">
    <location>
        <begin position="55"/>
        <end position="90"/>
    </location>
</feature>
<keyword evidence="5" id="KW-1185">Reference proteome</keyword>
<feature type="transmembrane region" description="Helical" evidence="2">
    <location>
        <begin position="6"/>
        <end position="28"/>
    </location>
</feature>
<keyword evidence="2" id="KW-1133">Transmembrane helix</keyword>
<comment type="caution">
    <text evidence="4">The sequence shown here is derived from an EMBL/GenBank/DDBJ whole genome shotgun (WGS) entry which is preliminary data.</text>
</comment>
<gene>
    <name evidence="4" type="ORF">PPROV_000933300</name>
</gene>
<sequence>MLHGGHVKAVAAVAMSFAAAVGISTLAYPRVFRIACERAFDFVDEDSSGELDTSEIMTAVLMLMEQADVDQNGRLNKEEFVNFCNNFLKGGENFFKRLSTGITRDVGTIPAVAKGAKVALKATAIGAALPESVVAGLVSTTTKLVTGK</sequence>
<evidence type="ECO:0000256" key="2">
    <source>
        <dbReference type="SAM" id="Phobius"/>
    </source>
</evidence>
<organism evidence="4 5">
    <name type="scientific">Pycnococcus provasolii</name>
    <dbReference type="NCBI Taxonomy" id="41880"/>
    <lineage>
        <taxon>Eukaryota</taxon>
        <taxon>Viridiplantae</taxon>
        <taxon>Chlorophyta</taxon>
        <taxon>Pseudoscourfieldiophyceae</taxon>
        <taxon>Pseudoscourfieldiales</taxon>
        <taxon>Pycnococcaceae</taxon>
        <taxon>Pycnococcus</taxon>
    </lineage>
</organism>
<keyword evidence="2" id="KW-0812">Transmembrane</keyword>
<name>A0A830HU16_9CHLO</name>
<reference evidence="4" key="1">
    <citation type="submission" date="2020-10" db="EMBL/GenBank/DDBJ databases">
        <title>Unveiling of a novel bifunctional photoreceptor, Dualchrome1, isolated from a cosmopolitan green alga.</title>
        <authorList>
            <person name="Suzuki S."/>
            <person name="Kawachi M."/>
        </authorList>
    </citation>
    <scope>NUCLEOTIDE SEQUENCE</scope>
    <source>
        <strain evidence="4">NIES 2893</strain>
    </source>
</reference>
<accession>A0A830HU16</accession>
<dbReference type="PROSITE" id="PS00018">
    <property type="entry name" value="EF_HAND_1"/>
    <property type="match status" value="1"/>
</dbReference>
<dbReference type="InterPro" id="IPR011992">
    <property type="entry name" value="EF-hand-dom_pair"/>
</dbReference>
<keyword evidence="1" id="KW-0106">Calcium</keyword>
<evidence type="ECO:0000313" key="5">
    <source>
        <dbReference type="Proteomes" id="UP000660262"/>
    </source>
</evidence>
<evidence type="ECO:0000256" key="1">
    <source>
        <dbReference type="ARBA" id="ARBA00022837"/>
    </source>
</evidence>
<dbReference type="EMBL" id="BNJQ01000030">
    <property type="protein sequence ID" value="GHP10602.1"/>
    <property type="molecule type" value="Genomic_DNA"/>
</dbReference>
<keyword evidence="2" id="KW-0472">Membrane</keyword>
<protein>
    <recommendedName>
        <fullName evidence="3">EF-hand domain-containing protein</fullName>
    </recommendedName>
</protein>
<dbReference type="Gene3D" id="1.10.238.10">
    <property type="entry name" value="EF-hand"/>
    <property type="match status" value="1"/>
</dbReference>
<dbReference type="InterPro" id="IPR002048">
    <property type="entry name" value="EF_hand_dom"/>
</dbReference>
<dbReference type="Pfam" id="PF13202">
    <property type="entry name" value="EF-hand_5"/>
    <property type="match status" value="2"/>
</dbReference>
<dbReference type="InterPro" id="IPR018247">
    <property type="entry name" value="EF_Hand_1_Ca_BS"/>
</dbReference>
<dbReference type="PROSITE" id="PS50222">
    <property type="entry name" value="EF_HAND_2"/>
    <property type="match status" value="1"/>
</dbReference>
<dbReference type="GO" id="GO:0005509">
    <property type="term" value="F:calcium ion binding"/>
    <property type="evidence" value="ECO:0007669"/>
    <property type="project" value="InterPro"/>
</dbReference>
<dbReference type="Proteomes" id="UP000660262">
    <property type="component" value="Unassembled WGS sequence"/>
</dbReference>
<evidence type="ECO:0000313" key="4">
    <source>
        <dbReference type="EMBL" id="GHP10602.1"/>
    </source>
</evidence>
<dbReference type="AlphaFoldDB" id="A0A830HU16"/>
<dbReference type="OrthoDB" id="47513at2759"/>
<dbReference type="SUPFAM" id="SSF47473">
    <property type="entry name" value="EF-hand"/>
    <property type="match status" value="1"/>
</dbReference>